<keyword evidence="3" id="KW-0732">Signal</keyword>
<dbReference type="PANTHER" id="PTHR33376:SF7">
    <property type="entry name" value="C4-DICARBOXYLATE-BINDING PROTEIN DCTB"/>
    <property type="match status" value="1"/>
</dbReference>
<dbReference type="AlphaFoldDB" id="A8RMQ8"/>
<dbReference type="GO" id="GO:0055085">
    <property type="term" value="P:transmembrane transport"/>
    <property type="evidence" value="ECO:0007669"/>
    <property type="project" value="InterPro"/>
</dbReference>
<evidence type="ECO:0000256" key="1">
    <source>
        <dbReference type="ARBA" id="ARBA00009023"/>
    </source>
</evidence>
<accession>A8RMQ8</accession>
<dbReference type="Proteomes" id="UP000005396">
    <property type="component" value="Unassembled WGS sequence"/>
</dbReference>
<comment type="caution">
    <text evidence="4">The sequence shown here is derived from an EMBL/GenBank/DDBJ whole genome shotgun (WGS) entry which is preliminary data.</text>
</comment>
<reference evidence="4 5" key="2">
    <citation type="submission" date="2007-09" db="EMBL/GenBank/DDBJ databases">
        <title>Draft genome sequence of Clostridium bolteae (ATCC BAA-613).</title>
        <authorList>
            <person name="Sudarsanam P."/>
            <person name="Ley R."/>
            <person name="Guruge J."/>
            <person name="Turnbaugh P.J."/>
            <person name="Mahowald M."/>
            <person name="Liep D."/>
            <person name="Gordon J."/>
        </authorList>
    </citation>
    <scope>NUCLEOTIDE SEQUENCE [LARGE SCALE GENOMIC DNA]</scope>
    <source>
        <strain evidence="5">ATCC BAA-613 / DSM 15670 / CCUG 46953 / JCM 12243 / WAL 16351</strain>
    </source>
</reference>
<dbReference type="NCBIfam" id="NF037995">
    <property type="entry name" value="TRAP_S1"/>
    <property type="match status" value="1"/>
</dbReference>
<dbReference type="eggNOG" id="COG1638">
    <property type="taxonomic scope" value="Bacteria"/>
</dbReference>
<sequence>MRVNVQNTCPNDIIRALKTRKHKSGGPAAGNKNSGGEVMKKVLALLVSCTLALSLAGCSSQTDSGQTAEGSGKKVRIMIGYENNPGEPIDLACHEWKRLVEEKSGGTMRVDLYPSSQLGSKDNIIDQAVNGDCVVTLANGPFFQDRGIQDFGVLFAPYLFEGWEDLEKVVDSDWFEGKAEELEQNVGLKILTTWRYGIRHTITKKPVNGVSDLKGKKIRVPNQTILIKVFESLGATPTPMAMSDIYTALQQGTIDGAENPLPVILNGAYQEVAKNLVLDAHTYDMTCWIMGADYFHTLTEEQQNILMECGDQAGVFNSQQLEKADEEALEALKDAGVTVSELTPEDFKAAGQAFYEDPQIKAMWSEGLIEEMKTIIGRQD</sequence>
<proteinExistence type="inferred from homology"/>
<evidence type="ECO:0000256" key="3">
    <source>
        <dbReference type="ARBA" id="ARBA00022729"/>
    </source>
</evidence>
<dbReference type="CDD" id="cd13669">
    <property type="entry name" value="PBP2_TRAP_TM0322_like"/>
    <property type="match status" value="1"/>
</dbReference>
<dbReference type="HOGENOM" id="CLU_036176_1_3_9"/>
<name>A8RMQ8_ENTBW</name>
<dbReference type="PANTHER" id="PTHR33376">
    <property type="match status" value="1"/>
</dbReference>
<dbReference type="Pfam" id="PF03480">
    <property type="entry name" value="DctP"/>
    <property type="match status" value="1"/>
</dbReference>
<dbReference type="GO" id="GO:0030288">
    <property type="term" value="C:outer membrane-bounded periplasmic space"/>
    <property type="evidence" value="ECO:0007669"/>
    <property type="project" value="InterPro"/>
</dbReference>
<evidence type="ECO:0008006" key="6">
    <source>
        <dbReference type="Google" id="ProtNLM"/>
    </source>
</evidence>
<reference evidence="4 5" key="1">
    <citation type="submission" date="2007-08" db="EMBL/GenBank/DDBJ databases">
        <authorList>
            <person name="Fulton L."/>
            <person name="Clifton S."/>
            <person name="Fulton B."/>
            <person name="Xu J."/>
            <person name="Minx P."/>
            <person name="Pepin K.H."/>
            <person name="Johnson M."/>
            <person name="Thiruvilangam P."/>
            <person name="Bhonagiri V."/>
            <person name="Nash W.E."/>
            <person name="Mardis E.R."/>
            <person name="Wilson R.K."/>
        </authorList>
    </citation>
    <scope>NUCLEOTIDE SEQUENCE [LARGE SCALE GENOMIC DNA]</scope>
    <source>
        <strain evidence="5">ATCC BAA-613 / DSM 15670 / CCUG 46953 / JCM 12243 / WAL 16351</strain>
    </source>
</reference>
<dbReference type="EMBL" id="ABCC02000021">
    <property type="protein sequence ID" value="EDP17751.1"/>
    <property type="molecule type" value="Genomic_DNA"/>
</dbReference>
<evidence type="ECO:0000256" key="2">
    <source>
        <dbReference type="ARBA" id="ARBA00022448"/>
    </source>
</evidence>
<dbReference type="InterPro" id="IPR004682">
    <property type="entry name" value="TRAP_DctP"/>
</dbReference>
<keyword evidence="2" id="KW-0813">Transport</keyword>
<evidence type="ECO:0000313" key="4">
    <source>
        <dbReference type="EMBL" id="EDP17751.1"/>
    </source>
</evidence>
<comment type="similarity">
    <text evidence="1">Belongs to the bacterial solute-binding protein 7 family.</text>
</comment>
<gene>
    <name evidence="4" type="ORF">CLOBOL_01992</name>
</gene>
<dbReference type="SUPFAM" id="SSF53850">
    <property type="entry name" value="Periplasmic binding protein-like II"/>
    <property type="match status" value="1"/>
</dbReference>
<organism evidence="4 5">
    <name type="scientific">Enterocloster bolteae (strain ATCC BAA-613 / DSM 15670 / CCUG 46953 / JCM 12243 / WAL 16351)</name>
    <name type="common">Clostridium bolteae</name>
    <dbReference type="NCBI Taxonomy" id="411902"/>
    <lineage>
        <taxon>Bacteria</taxon>
        <taxon>Bacillati</taxon>
        <taxon>Bacillota</taxon>
        <taxon>Clostridia</taxon>
        <taxon>Lachnospirales</taxon>
        <taxon>Lachnospiraceae</taxon>
        <taxon>Enterocloster</taxon>
    </lineage>
</organism>
<protein>
    <recommendedName>
        <fullName evidence="6">TRAP transporter substrate-binding protein DctP</fullName>
    </recommendedName>
</protein>
<dbReference type="InterPro" id="IPR018389">
    <property type="entry name" value="DctP_fam"/>
</dbReference>
<dbReference type="NCBIfam" id="TIGR00787">
    <property type="entry name" value="dctP"/>
    <property type="match status" value="1"/>
</dbReference>
<evidence type="ECO:0000313" key="5">
    <source>
        <dbReference type="Proteomes" id="UP000005396"/>
    </source>
</evidence>
<dbReference type="PaxDb" id="411902-CLOBOL_01992"/>
<dbReference type="InterPro" id="IPR038404">
    <property type="entry name" value="TRAP_DctP_sf"/>
</dbReference>
<dbReference type="Gene3D" id="3.40.190.170">
    <property type="entry name" value="Bacterial extracellular solute-binding protein, family 7"/>
    <property type="match status" value="1"/>
</dbReference>